<dbReference type="PANTHER" id="PTHR45527">
    <property type="entry name" value="NONRIBOSOMAL PEPTIDE SYNTHETASE"/>
    <property type="match status" value="1"/>
</dbReference>
<sequence>MADSRSLVDCLAEHAWRRPDSVALVAGERRVTYRELAGMAAAARRRIARLGLHVDSAVGIHAAKTPETIALLTACLLAGRRFLVPSTELGTHTLGTLFERAGCVAVLSATPLERHVHEGWPPVTVVNCAAEDQVAQVVPGSRRGVSFMLTTSGSTGVPKIVPLGMSEVDRFTDWAVDRFGIEPGTRVLNYAPLNFDLCLLDVWATLKAGGTVVLVAPEKATNGRYLSDLLHEHEIELVQSVPMFFRLVADAADGDFPAVRQVILTGDAMPARLLPALPRLFPNARVTNVYGCTETNDSFLYDLPAHIDEDTALPIGRPLPGVDVLLVDGDGVVHDGPATGELLVHTPFQTEGYLGGPGQTEKFVRHQGIRYFRTGDLVSRDAGGTYTLMGRNDFQVKVRGTRVNLQEIEHVLLDHGRVLEAAVVGLPDELAGLRVHAVIRCDEPVSSLALREHCRLRLPRVAIPSAIHVVDSPLPTTSTGKVDRRAISSMLAHTGVKA</sequence>
<dbReference type="Gene3D" id="3.40.50.12780">
    <property type="entry name" value="N-terminal domain of ligase-like"/>
    <property type="match status" value="1"/>
</dbReference>
<dbReference type="GO" id="GO:0044550">
    <property type="term" value="P:secondary metabolite biosynthetic process"/>
    <property type="evidence" value="ECO:0007669"/>
    <property type="project" value="TreeGrafter"/>
</dbReference>
<dbReference type="Pfam" id="PF00501">
    <property type="entry name" value="AMP-binding"/>
    <property type="match status" value="1"/>
</dbReference>
<dbReference type="GO" id="GO:0005737">
    <property type="term" value="C:cytoplasm"/>
    <property type="evidence" value="ECO:0007669"/>
    <property type="project" value="TreeGrafter"/>
</dbReference>
<evidence type="ECO:0000313" key="3">
    <source>
        <dbReference type="EMBL" id="REH43547.1"/>
    </source>
</evidence>
<keyword evidence="3" id="KW-0436">Ligase</keyword>
<dbReference type="OrthoDB" id="3802848at2"/>
<dbReference type="GO" id="GO:0016874">
    <property type="term" value="F:ligase activity"/>
    <property type="evidence" value="ECO:0007669"/>
    <property type="project" value="UniProtKB-KW"/>
</dbReference>
<dbReference type="EMBL" id="QUNO01000009">
    <property type="protein sequence ID" value="REH43547.1"/>
    <property type="molecule type" value="Genomic_DNA"/>
</dbReference>
<reference evidence="3 4" key="1">
    <citation type="submission" date="2018-08" db="EMBL/GenBank/DDBJ databases">
        <title>Genomic Encyclopedia of Archaeal and Bacterial Type Strains, Phase II (KMG-II): from individual species to whole genera.</title>
        <authorList>
            <person name="Goeker M."/>
        </authorList>
    </citation>
    <scope>NUCLEOTIDE SEQUENCE [LARGE SCALE GENOMIC DNA]</scope>
    <source>
        <strain evidence="3 4">DSM 45791</strain>
    </source>
</reference>
<comment type="caution">
    <text evidence="3">The sequence shown here is derived from an EMBL/GenBank/DDBJ whole genome shotgun (WGS) entry which is preliminary data.</text>
</comment>
<dbReference type="GO" id="GO:0043041">
    <property type="term" value="P:amino acid activation for nonribosomal peptide biosynthetic process"/>
    <property type="evidence" value="ECO:0007669"/>
    <property type="project" value="TreeGrafter"/>
</dbReference>
<dbReference type="Pfam" id="PF13193">
    <property type="entry name" value="AMP-binding_C"/>
    <property type="match status" value="1"/>
</dbReference>
<dbReference type="InterPro" id="IPR045851">
    <property type="entry name" value="AMP-bd_C_sf"/>
</dbReference>
<proteinExistence type="predicted"/>
<evidence type="ECO:0000313" key="4">
    <source>
        <dbReference type="Proteomes" id="UP000256269"/>
    </source>
</evidence>
<gene>
    <name evidence="3" type="ORF">BCF44_10990</name>
</gene>
<evidence type="ECO:0000259" key="2">
    <source>
        <dbReference type="Pfam" id="PF13193"/>
    </source>
</evidence>
<dbReference type="PANTHER" id="PTHR45527:SF1">
    <property type="entry name" value="FATTY ACID SYNTHASE"/>
    <property type="match status" value="1"/>
</dbReference>
<dbReference type="GO" id="GO:0031177">
    <property type="term" value="F:phosphopantetheine binding"/>
    <property type="evidence" value="ECO:0007669"/>
    <property type="project" value="TreeGrafter"/>
</dbReference>
<accession>A0A3E0HEC2</accession>
<dbReference type="Proteomes" id="UP000256269">
    <property type="component" value="Unassembled WGS sequence"/>
</dbReference>
<dbReference type="InterPro" id="IPR000873">
    <property type="entry name" value="AMP-dep_synth/lig_dom"/>
</dbReference>
<organism evidence="3 4">
    <name type="scientific">Kutzneria buriramensis</name>
    <dbReference type="NCBI Taxonomy" id="1045776"/>
    <lineage>
        <taxon>Bacteria</taxon>
        <taxon>Bacillati</taxon>
        <taxon>Actinomycetota</taxon>
        <taxon>Actinomycetes</taxon>
        <taxon>Pseudonocardiales</taxon>
        <taxon>Pseudonocardiaceae</taxon>
        <taxon>Kutzneria</taxon>
    </lineage>
</organism>
<feature type="domain" description="AMP-dependent synthetase/ligase" evidence="1">
    <location>
        <begin position="12"/>
        <end position="354"/>
    </location>
</feature>
<dbReference type="InterPro" id="IPR020845">
    <property type="entry name" value="AMP-binding_CS"/>
</dbReference>
<keyword evidence="4" id="KW-1185">Reference proteome</keyword>
<name>A0A3E0HEC2_9PSEU</name>
<dbReference type="RefSeq" id="WP_116177001.1">
    <property type="nucleotide sequence ID" value="NZ_CP144375.1"/>
</dbReference>
<dbReference type="SUPFAM" id="SSF56801">
    <property type="entry name" value="Acetyl-CoA synthetase-like"/>
    <property type="match status" value="1"/>
</dbReference>
<protein>
    <submittedName>
        <fullName evidence="3">Acyl-CoA synthetase (AMP-forming)/AMP-acid ligase II</fullName>
    </submittedName>
</protein>
<dbReference type="AlphaFoldDB" id="A0A3E0HEC2"/>
<feature type="domain" description="AMP-binding enzyme C-terminal" evidence="2">
    <location>
        <begin position="407"/>
        <end position="481"/>
    </location>
</feature>
<dbReference type="Gene3D" id="3.30.300.30">
    <property type="match status" value="1"/>
</dbReference>
<dbReference type="InterPro" id="IPR025110">
    <property type="entry name" value="AMP-bd_C"/>
</dbReference>
<evidence type="ECO:0000259" key="1">
    <source>
        <dbReference type="Pfam" id="PF00501"/>
    </source>
</evidence>
<dbReference type="InterPro" id="IPR042099">
    <property type="entry name" value="ANL_N_sf"/>
</dbReference>
<dbReference type="PROSITE" id="PS00455">
    <property type="entry name" value="AMP_BINDING"/>
    <property type="match status" value="1"/>
</dbReference>